<evidence type="ECO:0000313" key="3">
    <source>
        <dbReference type="EMBL" id="CAX41715.1"/>
    </source>
</evidence>
<dbReference type="AlphaFoldDB" id="B9WHS1"/>
<name>B9WHS1_CANDC</name>
<organism evidence="3 4">
    <name type="scientific">Candida dubliniensis (strain CD36 / ATCC MYA-646 / CBS 7987 / NCPF 3949 / NRRL Y-17841)</name>
    <name type="common">Yeast</name>
    <dbReference type="NCBI Taxonomy" id="573826"/>
    <lineage>
        <taxon>Eukaryota</taxon>
        <taxon>Fungi</taxon>
        <taxon>Dikarya</taxon>
        <taxon>Ascomycota</taxon>
        <taxon>Saccharomycotina</taxon>
        <taxon>Pichiomycetes</taxon>
        <taxon>Debaryomycetaceae</taxon>
        <taxon>Candida/Lodderomyces clade</taxon>
        <taxon>Candida</taxon>
    </lineage>
</organism>
<proteinExistence type="predicted"/>
<dbReference type="CGD" id="CAL0000168151">
    <property type="gene designation" value="Cd36_53380"/>
</dbReference>
<feature type="region of interest" description="Disordered" evidence="1">
    <location>
        <begin position="58"/>
        <end position="86"/>
    </location>
</feature>
<reference evidence="3 4" key="1">
    <citation type="journal article" date="2009" name="Genome Res.">
        <title>Comparative genomics of the fungal pathogens Candida dubliniensis and Candida albicans.</title>
        <authorList>
            <person name="Jackson A.P."/>
            <person name="Gamble J.A."/>
            <person name="Yeomans T."/>
            <person name="Moran G.P."/>
            <person name="Saunders D."/>
            <person name="Harris D."/>
            <person name="Aslett M."/>
            <person name="Barrell J.F."/>
            <person name="Butler G."/>
            <person name="Citiulo F."/>
            <person name="Coleman D.C."/>
            <person name="de Groot P.W.J."/>
            <person name="Goodwin T.J."/>
            <person name="Quail M.A."/>
            <person name="McQuillan J."/>
            <person name="Munro C.A."/>
            <person name="Pain A."/>
            <person name="Poulter R.T."/>
            <person name="Rajandream M.A."/>
            <person name="Renauld H."/>
            <person name="Spiering M.J."/>
            <person name="Tivey A."/>
            <person name="Gow N.A.R."/>
            <person name="Barrell B."/>
            <person name="Sullivan D.J."/>
            <person name="Berriman M."/>
        </authorList>
    </citation>
    <scope>NUCLEOTIDE SEQUENCE [LARGE SCALE GENOMIC DNA]</scope>
    <source>
        <strain evidence="4">CD36 / ATCC MYA-646 / CBS 7987 / NCPF 3949 / NRRL Y-17841</strain>
    </source>
</reference>
<dbReference type="GeneID" id="8048223"/>
<evidence type="ECO:0000256" key="1">
    <source>
        <dbReference type="SAM" id="MobiDB-lite"/>
    </source>
</evidence>
<accession>B9WHS1</accession>
<dbReference type="KEGG" id="cdu:CD36_53380"/>
<feature type="compositionally biased region" description="Polar residues" evidence="1">
    <location>
        <begin position="1"/>
        <end position="26"/>
    </location>
</feature>
<evidence type="ECO:0000313" key="4">
    <source>
        <dbReference type="Proteomes" id="UP000002605"/>
    </source>
</evidence>
<dbReference type="VEuPathDB" id="FungiDB:CD36_53380"/>
<sequence length="207" mass="23865">MFSSSSARPPTNMTTRSGKRTNNTIIRKSLRIQAKLQKKNAEHDLDVKRYQELLKKNLENDIPPKRVKGKKKASGKPDDQNVSAPLMLPQRPKFTSTQKANEEIKSNYSNTDALPPSLMQARTKSFENRVQLQYTYPELIKLINDNLSRNTIDISLVHNFAPKNLELEQQRFAIPSNFYKQTNYSSSITDEIEFFFCETIKNELPLV</sequence>
<dbReference type="HOGENOM" id="CLU_1427803_0_0_1"/>
<dbReference type="OrthoDB" id="4019231at2759"/>
<feature type="region of interest" description="Disordered" evidence="1">
    <location>
        <begin position="1"/>
        <end position="27"/>
    </location>
</feature>
<evidence type="ECO:0000313" key="2">
    <source>
        <dbReference type="CGD" id="CAL0000168151"/>
    </source>
</evidence>
<dbReference type="Proteomes" id="UP000002605">
    <property type="component" value="Chromosome 5"/>
</dbReference>
<keyword evidence="4" id="KW-1185">Reference proteome</keyword>
<dbReference type="EMBL" id="FM992692">
    <property type="protein sequence ID" value="CAX41715.1"/>
    <property type="molecule type" value="Genomic_DNA"/>
</dbReference>
<feature type="compositionally biased region" description="Basic residues" evidence="1">
    <location>
        <begin position="65"/>
        <end position="74"/>
    </location>
</feature>
<dbReference type="RefSeq" id="XP_002420633.1">
    <property type="nucleotide sequence ID" value="XM_002420588.1"/>
</dbReference>
<protein>
    <submittedName>
        <fullName evidence="3">Uncharacterized protein</fullName>
    </submittedName>
</protein>
<gene>
    <name evidence="2" type="ordered locus">Cd36_53380</name>
    <name evidence="3" type="ORF">CD36_53380</name>
</gene>
<dbReference type="eggNOG" id="ENOG502RQIY">
    <property type="taxonomic scope" value="Eukaryota"/>
</dbReference>